<dbReference type="InterPro" id="IPR027417">
    <property type="entry name" value="P-loop_NTPase"/>
</dbReference>
<dbReference type="EMBL" id="JAUSUF010000008">
    <property type="protein sequence ID" value="MDQ0150348.1"/>
    <property type="molecule type" value="Genomic_DNA"/>
</dbReference>
<dbReference type="CDD" id="cd03228">
    <property type="entry name" value="ABCC_MRP_Like"/>
    <property type="match status" value="1"/>
</dbReference>
<evidence type="ECO:0000313" key="10">
    <source>
        <dbReference type="EMBL" id="MDQ0150348.1"/>
    </source>
</evidence>
<accession>A0ABT9UVJ6</accession>
<feature type="transmembrane region" description="Helical" evidence="7">
    <location>
        <begin position="144"/>
        <end position="168"/>
    </location>
</feature>
<keyword evidence="11" id="KW-1185">Reference proteome</keyword>
<organism evidence="10 11">
    <name type="scientific">Eubacterium multiforme</name>
    <dbReference type="NCBI Taxonomy" id="83339"/>
    <lineage>
        <taxon>Bacteria</taxon>
        <taxon>Bacillati</taxon>
        <taxon>Bacillota</taxon>
        <taxon>Clostridia</taxon>
        <taxon>Eubacteriales</taxon>
        <taxon>Eubacteriaceae</taxon>
        <taxon>Eubacterium</taxon>
    </lineage>
</organism>
<evidence type="ECO:0000256" key="3">
    <source>
        <dbReference type="ARBA" id="ARBA00022741"/>
    </source>
</evidence>
<name>A0ABT9UVJ6_9FIRM</name>
<dbReference type="InterPro" id="IPR003593">
    <property type="entry name" value="AAA+_ATPase"/>
</dbReference>
<dbReference type="SUPFAM" id="SSF90123">
    <property type="entry name" value="ABC transporter transmembrane region"/>
    <property type="match status" value="1"/>
</dbReference>
<evidence type="ECO:0000256" key="4">
    <source>
        <dbReference type="ARBA" id="ARBA00022840"/>
    </source>
</evidence>
<feature type="domain" description="ABC transporter" evidence="8">
    <location>
        <begin position="351"/>
        <end position="587"/>
    </location>
</feature>
<dbReference type="PROSITE" id="PS50929">
    <property type="entry name" value="ABC_TM1F"/>
    <property type="match status" value="1"/>
</dbReference>
<evidence type="ECO:0000256" key="2">
    <source>
        <dbReference type="ARBA" id="ARBA00022692"/>
    </source>
</evidence>
<keyword evidence="2 7" id="KW-0812">Transmembrane</keyword>
<evidence type="ECO:0000313" key="11">
    <source>
        <dbReference type="Proteomes" id="UP001228504"/>
    </source>
</evidence>
<reference evidence="10 11" key="1">
    <citation type="submission" date="2023-07" db="EMBL/GenBank/DDBJ databases">
        <title>Genomic Encyclopedia of Type Strains, Phase IV (KMG-IV): sequencing the most valuable type-strain genomes for metagenomic binning, comparative biology and taxonomic classification.</title>
        <authorList>
            <person name="Goeker M."/>
        </authorList>
    </citation>
    <scope>NUCLEOTIDE SEQUENCE [LARGE SCALE GENOMIC DNA]</scope>
    <source>
        <strain evidence="10 11">DSM 20694</strain>
    </source>
</reference>
<feature type="transmembrane region" description="Helical" evidence="7">
    <location>
        <begin position="291"/>
        <end position="308"/>
    </location>
</feature>
<keyword evidence="3" id="KW-0547">Nucleotide-binding</keyword>
<evidence type="ECO:0000259" key="9">
    <source>
        <dbReference type="PROSITE" id="PS50929"/>
    </source>
</evidence>
<dbReference type="SMART" id="SM00382">
    <property type="entry name" value="AAA"/>
    <property type="match status" value="1"/>
</dbReference>
<evidence type="ECO:0000256" key="5">
    <source>
        <dbReference type="ARBA" id="ARBA00022989"/>
    </source>
</evidence>
<dbReference type="Gene3D" id="3.40.50.300">
    <property type="entry name" value="P-loop containing nucleotide triphosphate hydrolases"/>
    <property type="match status" value="1"/>
</dbReference>
<keyword evidence="5 7" id="KW-1133">Transmembrane helix</keyword>
<dbReference type="InterPro" id="IPR011527">
    <property type="entry name" value="ABC1_TM_dom"/>
</dbReference>
<feature type="transmembrane region" description="Helical" evidence="7">
    <location>
        <begin position="27"/>
        <end position="51"/>
    </location>
</feature>
<evidence type="ECO:0000256" key="7">
    <source>
        <dbReference type="SAM" id="Phobius"/>
    </source>
</evidence>
<gene>
    <name evidence="10" type="ORF">J2S18_002291</name>
</gene>
<feature type="domain" description="ABC transmembrane type-1" evidence="9">
    <location>
        <begin position="35"/>
        <end position="312"/>
    </location>
</feature>
<dbReference type="InterPro" id="IPR036640">
    <property type="entry name" value="ABC1_TM_sf"/>
</dbReference>
<feature type="transmembrane region" description="Helical" evidence="7">
    <location>
        <begin position="174"/>
        <end position="194"/>
    </location>
</feature>
<sequence length="595" mass="66989">MIKEKSKDNISVSEILKTLVPMVFKAAPIYCTLHIVFGILHGSSWAFNTFATQKLFDSVTDMVNGRATLSYAILMALFLGLVFIICQVLNGISNFIFQNLLKKATGKVTSLVNIKTGKIDTILFENPETLDNINKANEGIQNSVVLIIIMIAILTIYVPYFIFMGIYLYKLRPILSFSLLFIFIPIVFTQFIRVKIFGELEDKSAPIRREYDYYENCIGSREYFKETRILGAFGYFKKLYLDSLKILNKEIWKAQKKAISLELLMKVITLVGYFGVLYLLVVSLIDGHISVGAFGAIFASIGTMVSLMEEMICVHISNITKGMGTVRNFIKFLNLKEKEGKDIEIEGVPDIKLENVSFSYPLSNKLSLNNINLHIKSGETVAVVGENGSGKTTLVKVIIGLYLPTKGDVKIKDFNTKEISNKSLFKAVSAVFQNFQKYKMTLGENISISSPLKEDSSNKYKDIAMKKADLVMDKEGYNTMLSREFNGIDLSGGQWQRVAIARGFYSNHNIIVLDEPTAAIDPVEETRVYKKFNEMSKGKTSIIVTHRLGSAKIADKIVVLDKGEIVECGTHEELIKNKGKYEEMFNSQKKWYVEA</sequence>
<dbReference type="Proteomes" id="UP001228504">
    <property type="component" value="Unassembled WGS sequence"/>
</dbReference>
<dbReference type="RefSeq" id="WP_307486982.1">
    <property type="nucleotide sequence ID" value="NZ_JAUSUF010000008.1"/>
</dbReference>
<dbReference type="InterPro" id="IPR003439">
    <property type="entry name" value="ABC_transporter-like_ATP-bd"/>
</dbReference>
<dbReference type="GO" id="GO:0005524">
    <property type="term" value="F:ATP binding"/>
    <property type="evidence" value="ECO:0007669"/>
    <property type="project" value="UniProtKB-KW"/>
</dbReference>
<comment type="caution">
    <text evidence="10">The sequence shown here is derived from an EMBL/GenBank/DDBJ whole genome shotgun (WGS) entry which is preliminary data.</text>
</comment>
<keyword evidence="4 10" id="KW-0067">ATP-binding</keyword>
<dbReference type="InterPro" id="IPR039421">
    <property type="entry name" value="Type_1_exporter"/>
</dbReference>
<feature type="transmembrane region" description="Helical" evidence="7">
    <location>
        <begin position="263"/>
        <end position="285"/>
    </location>
</feature>
<comment type="subcellular location">
    <subcellularLocation>
        <location evidence="1">Cell membrane</location>
        <topology evidence="1">Multi-pass membrane protein</topology>
    </subcellularLocation>
</comment>
<evidence type="ECO:0000259" key="8">
    <source>
        <dbReference type="PROSITE" id="PS50893"/>
    </source>
</evidence>
<dbReference type="SUPFAM" id="SSF52540">
    <property type="entry name" value="P-loop containing nucleoside triphosphate hydrolases"/>
    <property type="match status" value="1"/>
</dbReference>
<protein>
    <submittedName>
        <fullName evidence="10">ATP-binding cassette subfamily B protein</fullName>
    </submittedName>
</protein>
<keyword evidence="6 7" id="KW-0472">Membrane</keyword>
<evidence type="ECO:0000256" key="6">
    <source>
        <dbReference type="ARBA" id="ARBA00023136"/>
    </source>
</evidence>
<dbReference type="PROSITE" id="PS50893">
    <property type="entry name" value="ABC_TRANSPORTER_2"/>
    <property type="match status" value="1"/>
</dbReference>
<dbReference type="PANTHER" id="PTHR24221:SF654">
    <property type="entry name" value="ATP-BINDING CASSETTE SUB-FAMILY B MEMBER 6"/>
    <property type="match status" value="1"/>
</dbReference>
<feature type="transmembrane region" description="Helical" evidence="7">
    <location>
        <begin position="71"/>
        <end position="97"/>
    </location>
</feature>
<evidence type="ECO:0000256" key="1">
    <source>
        <dbReference type="ARBA" id="ARBA00004651"/>
    </source>
</evidence>
<dbReference type="Gene3D" id="1.20.1560.10">
    <property type="entry name" value="ABC transporter type 1, transmembrane domain"/>
    <property type="match status" value="1"/>
</dbReference>
<dbReference type="PANTHER" id="PTHR24221">
    <property type="entry name" value="ATP-BINDING CASSETTE SUB-FAMILY B"/>
    <property type="match status" value="1"/>
</dbReference>
<dbReference type="InterPro" id="IPR017871">
    <property type="entry name" value="ABC_transporter-like_CS"/>
</dbReference>
<proteinExistence type="predicted"/>
<dbReference type="PROSITE" id="PS00211">
    <property type="entry name" value="ABC_TRANSPORTER_1"/>
    <property type="match status" value="1"/>
</dbReference>
<dbReference type="Pfam" id="PF00005">
    <property type="entry name" value="ABC_tran"/>
    <property type="match status" value="1"/>
</dbReference>